<dbReference type="AlphaFoldDB" id="A0A843UVG4"/>
<accession>A0A843UVG4</accession>
<evidence type="ECO:0000256" key="1">
    <source>
        <dbReference type="SAM" id="MobiDB-lite"/>
    </source>
</evidence>
<dbReference type="InterPro" id="IPR009097">
    <property type="entry name" value="Cyclic_Pdiesterase"/>
</dbReference>
<dbReference type="SUPFAM" id="SSF55144">
    <property type="entry name" value="LigT-like"/>
    <property type="match status" value="1"/>
</dbReference>
<dbReference type="Proteomes" id="UP000652761">
    <property type="component" value="Unassembled WGS sequence"/>
</dbReference>
<dbReference type="PANTHER" id="PTHR36039:SF2">
    <property type="entry name" value="RNA LIGASE_CYCLIC NUCLEOTIDE PHOSPHODIESTERASE FAMILY PROTEIN"/>
    <property type="match status" value="1"/>
</dbReference>
<dbReference type="EMBL" id="NMUH01000711">
    <property type="protein sequence ID" value="MQL83679.1"/>
    <property type="molecule type" value="Genomic_DNA"/>
</dbReference>
<dbReference type="PANTHER" id="PTHR36039">
    <property type="match status" value="1"/>
</dbReference>
<comment type="caution">
    <text evidence="2">The sequence shown here is derived from an EMBL/GenBank/DDBJ whole genome shotgun (WGS) entry which is preliminary data.</text>
</comment>
<name>A0A843UVG4_COLES</name>
<reference evidence="2" key="1">
    <citation type="submission" date="2017-07" db="EMBL/GenBank/DDBJ databases">
        <title>Taro Niue Genome Assembly and Annotation.</title>
        <authorList>
            <person name="Atibalentja N."/>
            <person name="Keating K."/>
            <person name="Fields C.J."/>
        </authorList>
    </citation>
    <scope>NUCLEOTIDE SEQUENCE</scope>
    <source>
        <strain evidence="2">Niue_2</strain>
        <tissue evidence="2">Leaf</tissue>
    </source>
</reference>
<evidence type="ECO:0000313" key="3">
    <source>
        <dbReference type="Proteomes" id="UP000652761"/>
    </source>
</evidence>
<dbReference type="OrthoDB" id="1879605at2759"/>
<evidence type="ECO:0000313" key="2">
    <source>
        <dbReference type="EMBL" id="MQL83679.1"/>
    </source>
</evidence>
<feature type="region of interest" description="Disordered" evidence="1">
    <location>
        <begin position="1"/>
        <end position="46"/>
    </location>
</feature>
<feature type="compositionally biased region" description="Pro residues" evidence="1">
    <location>
        <begin position="18"/>
        <end position="36"/>
    </location>
</feature>
<evidence type="ECO:0008006" key="4">
    <source>
        <dbReference type="Google" id="ProtNLM"/>
    </source>
</evidence>
<sequence>LSQDGIVALAEEEMSSQPPAPALAPQPPPTPTPLQPPQQQQQLQKPKGGYAVELYFDPALENQVLKAWNVLARRQISSQLIEIESRPHITLLSLPPTGGGAALPPLLDPHRLLPTLRSFASRHEPLPLTLSSIGTFSSGNGGGGGGGGNGGVLFIAPTPSVALLSLHSQLCEALRRDGVEIVEEFRPDSWVPHCPVAQDVHKSRMAEAFCILRDLKLPVSGYAMDVGLVEFSPAVREAPLKRQGASLAALKHLAFLRGEKAPQGAAKAAKAHARGAWVRLDPLGIRNIPLRQQIQVGFQGWVRPDSRHLCHFLAFSDLLSLTDTLGFFPSFLDFLEQSRRRLGIPPGTDSTGGNSHLWAPLRGGISHRGWEPVGWELLPVGPTARWDFPPWMGTDGGPTDDGFGEFMHF</sequence>
<organism evidence="2 3">
    <name type="scientific">Colocasia esculenta</name>
    <name type="common">Wild taro</name>
    <name type="synonym">Arum esculentum</name>
    <dbReference type="NCBI Taxonomy" id="4460"/>
    <lineage>
        <taxon>Eukaryota</taxon>
        <taxon>Viridiplantae</taxon>
        <taxon>Streptophyta</taxon>
        <taxon>Embryophyta</taxon>
        <taxon>Tracheophyta</taxon>
        <taxon>Spermatophyta</taxon>
        <taxon>Magnoliopsida</taxon>
        <taxon>Liliopsida</taxon>
        <taxon>Araceae</taxon>
        <taxon>Aroideae</taxon>
        <taxon>Colocasieae</taxon>
        <taxon>Colocasia</taxon>
    </lineage>
</organism>
<dbReference type="Gene3D" id="3.90.1140.10">
    <property type="entry name" value="Cyclic phosphodiesterase"/>
    <property type="match status" value="1"/>
</dbReference>
<gene>
    <name evidence="2" type="ORF">Taro_016187</name>
</gene>
<proteinExistence type="predicted"/>
<dbReference type="Pfam" id="PF13563">
    <property type="entry name" value="2_5_RNA_ligase2"/>
    <property type="match status" value="1"/>
</dbReference>
<protein>
    <recommendedName>
        <fullName evidence="4">RNA ligase/cyclic nucleotide phosphodiesterase family protein</fullName>
    </recommendedName>
</protein>
<keyword evidence="3" id="KW-1185">Reference proteome</keyword>
<feature type="non-terminal residue" evidence="2">
    <location>
        <position position="1"/>
    </location>
</feature>